<dbReference type="Pfam" id="PF13177">
    <property type="entry name" value="DNA_pol3_delta2"/>
    <property type="match status" value="1"/>
</dbReference>
<evidence type="ECO:0000256" key="1">
    <source>
        <dbReference type="ARBA" id="ARBA00012417"/>
    </source>
</evidence>
<keyword evidence="4 9" id="KW-0548">Nucleotidyltransferase</keyword>
<name>A0ABM9NP87_9GAMM</name>
<dbReference type="EC" id="2.7.7.7" evidence="1"/>
<dbReference type="InterPro" id="IPR050238">
    <property type="entry name" value="DNA_Rep/Repair_Clamp_Loader"/>
</dbReference>
<dbReference type="Gene3D" id="1.20.272.10">
    <property type="match status" value="1"/>
</dbReference>
<feature type="domain" description="DNA polymerase III delta subunit C-terminal" evidence="8">
    <location>
        <begin position="210"/>
        <end position="323"/>
    </location>
</feature>
<accession>A0ABM9NP87</accession>
<reference evidence="9" key="1">
    <citation type="submission" date="2024-04" db="EMBL/GenBank/DDBJ databases">
        <authorList>
            <person name="Manzano-Marin A."/>
            <person name="Manzano-Marin A."/>
            <person name="Alejandro Manzano Marin A."/>
        </authorList>
    </citation>
    <scope>NUCLEOTIDE SEQUENCE [LARGE SCALE GENOMIC DNA]</scope>
    <source>
        <strain evidence="9">TABTEA</strain>
    </source>
</reference>
<evidence type="ECO:0000259" key="8">
    <source>
        <dbReference type="Pfam" id="PF09115"/>
    </source>
</evidence>
<dbReference type="SUPFAM" id="SSF52540">
    <property type="entry name" value="P-loop containing nucleoside triphosphate hydrolases"/>
    <property type="match status" value="1"/>
</dbReference>
<dbReference type="GO" id="GO:0003887">
    <property type="term" value="F:DNA-directed DNA polymerase activity"/>
    <property type="evidence" value="ECO:0007669"/>
    <property type="project" value="UniProtKB-EC"/>
</dbReference>
<evidence type="ECO:0000313" key="9">
    <source>
        <dbReference type="EMBL" id="CAL1329274.1"/>
    </source>
</evidence>
<evidence type="ECO:0000256" key="3">
    <source>
        <dbReference type="ARBA" id="ARBA00022679"/>
    </source>
</evidence>
<evidence type="ECO:0000313" key="10">
    <source>
        <dbReference type="Proteomes" id="UP001497533"/>
    </source>
</evidence>
<dbReference type="RefSeq" id="WP_341764744.1">
    <property type="nucleotide sequence ID" value="NZ_OZ034688.1"/>
</dbReference>
<keyword evidence="6" id="KW-0239">DNA-directed DNA polymerase</keyword>
<evidence type="ECO:0000256" key="5">
    <source>
        <dbReference type="ARBA" id="ARBA00022705"/>
    </source>
</evidence>
<keyword evidence="10" id="KW-1185">Reference proteome</keyword>
<evidence type="ECO:0000256" key="6">
    <source>
        <dbReference type="ARBA" id="ARBA00022932"/>
    </source>
</evidence>
<dbReference type="InterPro" id="IPR015199">
    <property type="entry name" value="DNA_pol_III_delta_C"/>
</dbReference>
<keyword evidence="3 9" id="KW-0808">Transferase</keyword>
<evidence type="ECO:0000256" key="2">
    <source>
        <dbReference type="ARBA" id="ARBA00014363"/>
    </source>
</evidence>
<dbReference type="EMBL" id="OZ034688">
    <property type="protein sequence ID" value="CAL1329274.1"/>
    <property type="molecule type" value="Genomic_DNA"/>
</dbReference>
<sequence length="329" mass="39318">MINLYPWLNDIYKQLIINYKKNMMHYALLLHSISGNGCELLCNSIINWLFCKNKINEKSCNKCHNCNLILLKNHPDFYTLESESKNTKINIDLTRKIIEKFNNYQHQDNFKILYIPYIEKLNDECINILLKMLENPKKNIFYILKCEKKNKLFKNIRNRCFYFFLKTPNQKNTFYWLKTKLTNINKINAITAIKLSNNAPFAALNLLQSNNWLKRKELCCKLKNIIQQGDLLDLLNILNTNNPIKMINWLLTLLLDAIKLHNRINKFCINYDQKQLLLLLVNKINKSQLIILYKQWQICNYQLLTIPGLNQELIIINQLIKWKKLNYKI</sequence>
<proteinExistence type="predicted"/>
<dbReference type="InterPro" id="IPR008921">
    <property type="entry name" value="DNA_pol3_clamp-load_cplx_C"/>
</dbReference>
<dbReference type="PANTHER" id="PTHR11669:SF8">
    <property type="entry name" value="DNA POLYMERASE III SUBUNIT DELTA"/>
    <property type="match status" value="1"/>
</dbReference>
<evidence type="ECO:0000256" key="4">
    <source>
        <dbReference type="ARBA" id="ARBA00022695"/>
    </source>
</evidence>
<dbReference type="InterPro" id="IPR027417">
    <property type="entry name" value="P-loop_NTPase"/>
</dbReference>
<evidence type="ECO:0000256" key="7">
    <source>
        <dbReference type="ARBA" id="ARBA00049244"/>
    </source>
</evidence>
<gene>
    <name evidence="9" type="primary">holB</name>
    <name evidence="9" type="ORF">PRHACTZTBTEA_352</name>
</gene>
<protein>
    <recommendedName>
        <fullName evidence="2">DNA polymerase III subunit delta'</fullName>
        <ecNumber evidence="1">2.7.7.7</ecNumber>
    </recommendedName>
</protein>
<dbReference type="SUPFAM" id="SSF48019">
    <property type="entry name" value="post-AAA+ oligomerization domain-like"/>
    <property type="match status" value="1"/>
</dbReference>
<dbReference type="Pfam" id="PF09115">
    <property type="entry name" value="DNApol3-delta_C"/>
    <property type="match status" value="1"/>
</dbReference>
<dbReference type="PANTHER" id="PTHR11669">
    <property type="entry name" value="REPLICATION FACTOR C / DNA POLYMERASE III GAMMA-TAU SUBUNIT"/>
    <property type="match status" value="1"/>
</dbReference>
<keyword evidence="5" id="KW-0235">DNA replication</keyword>
<dbReference type="Gene3D" id="3.40.50.300">
    <property type="entry name" value="P-loop containing nucleotide triphosphate hydrolases"/>
    <property type="match status" value="1"/>
</dbReference>
<comment type="catalytic activity">
    <reaction evidence="7">
        <text>DNA(n) + a 2'-deoxyribonucleoside 5'-triphosphate = DNA(n+1) + diphosphate</text>
        <dbReference type="Rhea" id="RHEA:22508"/>
        <dbReference type="Rhea" id="RHEA-COMP:17339"/>
        <dbReference type="Rhea" id="RHEA-COMP:17340"/>
        <dbReference type="ChEBI" id="CHEBI:33019"/>
        <dbReference type="ChEBI" id="CHEBI:61560"/>
        <dbReference type="ChEBI" id="CHEBI:173112"/>
        <dbReference type="EC" id="2.7.7.7"/>
    </reaction>
</comment>
<dbReference type="Proteomes" id="UP001497533">
    <property type="component" value="Chromosome"/>
</dbReference>
<organism evidence="9 10">
    <name type="scientific">Candidatus Providencia siddallii</name>
    <dbReference type="NCBI Taxonomy" id="1715285"/>
    <lineage>
        <taxon>Bacteria</taxon>
        <taxon>Pseudomonadati</taxon>
        <taxon>Pseudomonadota</taxon>
        <taxon>Gammaproteobacteria</taxon>
        <taxon>Enterobacterales</taxon>
        <taxon>Morganellaceae</taxon>
        <taxon>Providencia</taxon>
    </lineage>
</organism>